<dbReference type="PANTHER" id="PTHR22617:SF23">
    <property type="entry name" value="CHEMOTAXIS PROTEIN CHEW"/>
    <property type="match status" value="1"/>
</dbReference>
<dbReference type="InterPro" id="IPR039315">
    <property type="entry name" value="CheW"/>
</dbReference>
<organism evidence="2 3">
    <name type="scientific">Paenibacillus phoenicis</name>
    <dbReference type="NCBI Taxonomy" id="554117"/>
    <lineage>
        <taxon>Bacteria</taxon>
        <taxon>Bacillati</taxon>
        <taxon>Bacillota</taxon>
        <taxon>Bacilli</taxon>
        <taxon>Bacillales</taxon>
        <taxon>Paenibacillaceae</taxon>
        <taxon>Paenibacillus</taxon>
    </lineage>
</organism>
<dbReference type="EMBL" id="JAYERP010000003">
    <property type="protein sequence ID" value="MEA3572622.1"/>
    <property type="molecule type" value="Genomic_DNA"/>
</dbReference>
<keyword evidence="3" id="KW-1185">Reference proteome</keyword>
<dbReference type="PROSITE" id="PS50851">
    <property type="entry name" value="CHEW"/>
    <property type="match status" value="1"/>
</dbReference>
<dbReference type="SMART" id="SM00260">
    <property type="entry name" value="CheW"/>
    <property type="match status" value="1"/>
</dbReference>
<dbReference type="SUPFAM" id="SSF50341">
    <property type="entry name" value="CheW-like"/>
    <property type="match status" value="1"/>
</dbReference>
<sequence length="145" mass="16135">MEVSQLEQHQDQYIVIELGAEKYALKLAEVYEIIKMQKITAIPNSKTFLEGVTNIRGRIVPIISLRKRFQLKEAPVIPKARIVVVNYNEEMIGIVVDGVKQVIKFADIQPSSEIVSGVDGSYFEGIGQSEEGLIGILNLEHVLVG</sequence>
<name>A0ABU5PS16_9BACL</name>
<accession>A0ABU5PS16</accession>
<dbReference type="Pfam" id="PF01584">
    <property type="entry name" value="CheW"/>
    <property type="match status" value="1"/>
</dbReference>
<evidence type="ECO:0000313" key="3">
    <source>
        <dbReference type="Proteomes" id="UP001292216"/>
    </source>
</evidence>
<dbReference type="InterPro" id="IPR036061">
    <property type="entry name" value="CheW-like_dom_sf"/>
</dbReference>
<dbReference type="RefSeq" id="WP_323079307.1">
    <property type="nucleotide sequence ID" value="NZ_CBCSKM010000030.1"/>
</dbReference>
<dbReference type="PANTHER" id="PTHR22617">
    <property type="entry name" value="CHEMOTAXIS SENSOR HISTIDINE KINASE-RELATED"/>
    <property type="match status" value="1"/>
</dbReference>
<reference evidence="2 3" key="1">
    <citation type="submission" date="2023-12" db="EMBL/GenBank/DDBJ databases">
        <title>Whole genome sequencing of Paenibacillus phoenicis isolated from the Phoenix Mars Lander spacecraft assembly facility.</title>
        <authorList>
            <person name="Garcia A."/>
            <person name="Venkateswaran K."/>
        </authorList>
    </citation>
    <scope>NUCLEOTIDE SEQUENCE [LARGE SCALE GENOMIC DNA]</scope>
    <source>
        <strain evidence="2 3">3PO2SA</strain>
    </source>
</reference>
<dbReference type="Proteomes" id="UP001292216">
    <property type="component" value="Unassembled WGS sequence"/>
</dbReference>
<evidence type="ECO:0000259" key="1">
    <source>
        <dbReference type="PROSITE" id="PS50851"/>
    </source>
</evidence>
<comment type="caution">
    <text evidence="2">The sequence shown here is derived from an EMBL/GenBank/DDBJ whole genome shotgun (WGS) entry which is preliminary data.</text>
</comment>
<feature type="domain" description="CheW-like" evidence="1">
    <location>
        <begin position="10"/>
        <end position="145"/>
    </location>
</feature>
<gene>
    <name evidence="2" type="ORF">U9M73_22085</name>
</gene>
<protein>
    <submittedName>
        <fullName evidence="2">Chemotaxis protein CheW</fullName>
    </submittedName>
</protein>
<dbReference type="InterPro" id="IPR002545">
    <property type="entry name" value="CheW-lke_dom"/>
</dbReference>
<dbReference type="Gene3D" id="2.30.30.40">
    <property type="entry name" value="SH3 Domains"/>
    <property type="match status" value="1"/>
</dbReference>
<proteinExistence type="predicted"/>
<dbReference type="Gene3D" id="2.40.50.180">
    <property type="entry name" value="CheA-289, Domain 4"/>
    <property type="match status" value="1"/>
</dbReference>
<evidence type="ECO:0000313" key="2">
    <source>
        <dbReference type="EMBL" id="MEA3572622.1"/>
    </source>
</evidence>